<evidence type="ECO:0000313" key="1">
    <source>
        <dbReference type="EMBL" id="WNH52810.1"/>
    </source>
</evidence>
<protein>
    <submittedName>
        <fullName evidence="1">Uncharacterized protein</fullName>
    </submittedName>
</protein>
<proteinExistence type="predicted"/>
<name>A0ABY9YPG8_9GAMM</name>
<dbReference type="RefSeq" id="WP_311191994.1">
    <property type="nucleotide sequence ID" value="NZ_CP115541.1"/>
</dbReference>
<accession>A0ABY9YPG8</accession>
<gene>
    <name evidence="1" type="ORF">PDM29_00635</name>
</gene>
<reference evidence="1 2" key="1">
    <citation type="submission" date="2022-12" db="EMBL/GenBank/DDBJ databases">
        <title>Two new species, Stenotrophomonas aracearum and Stenotrophomonas oahuensis, isolated from Anthurium (Araceae family) in Hawaii.</title>
        <authorList>
            <person name="Chunag S.C."/>
            <person name="Dobhal S."/>
            <person name="Alvarez A."/>
            <person name="Arif M."/>
        </authorList>
    </citation>
    <scope>NUCLEOTIDE SEQUENCE [LARGE SCALE GENOMIC DNA]</scope>
    <source>
        <strain evidence="1 2">A5586</strain>
    </source>
</reference>
<organism evidence="1 2">
    <name type="scientific">Stenotrophomonas oahuensis</name>
    <dbReference type="NCBI Taxonomy" id="3003271"/>
    <lineage>
        <taxon>Bacteria</taxon>
        <taxon>Pseudomonadati</taxon>
        <taxon>Pseudomonadota</taxon>
        <taxon>Gammaproteobacteria</taxon>
        <taxon>Lysobacterales</taxon>
        <taxon>Lysobacteraceae</taxon>
        <taxon>Stenotrophomonas</taxon>
    </lineage>
</organism>
<dbReference type="Proteomes" id="UP001302072">
    <property type="component" value="Chromosome"/>
</dbReference>
<sequence>MKVMKLSDDVTWFPLDGFEVGIESGAGVVALGLYQVQLDEQQIRLCGSTMSPEQAQRIANALLNAVAALREPVAPSKH</sequence>
<evidence type="ECO:0000313" key="2">
    <source>
        <dbReference type="Proteomes" id="UP001302072"/>
    </source>
</evidence>
<keyword evidence="2" id="KW-1185">Reference proteome</keyword>
<dbReference type="EMBL" id="CP115541">
    <property type="protein sequence ID" value="WNH52810.1"/>
    <property type="molecule type" value="Genomic_DNA"/>
</dbReference>